<evidence type="ECO:0000313" key="1">
    <source>
        <dbReference type="EMBL" id="TDQ50160.1"/>
    </source>
</evidence>
<evidence type="ECO:0000313" key="2">
    <source>
        <dbReference type="Proteomes" id="UP000295705"/>
    </source>
</evidence>
<dbReference type="Proteomes" id="UP000295705">
    <property type="component" value="Unassembled WGS sequence"/>
</dbReference>
<organism evidence="1 2">
    <name type="scientific">Actinomycetospora succinea</name>
    <dbReference type="NCBI Taxonomy" id="663603"/>
    <lineage>
        <taxon>Bacteria</taxon>
        <taxon>Bacillati</taxon>
        <taxon>Actinomycetota</taxon>
        <taxon>Actinomycetes</taxon>
        <taxon>Pseudonocardiales</taxon>
        <taxon>Pseudonocardiaceae</taxon>
        <taxon>Actinomycetospora</taxon>
    </lineage>
</organism>
<dbReference type="RefSeq" id="WP_166660067.1">
    <property type="nucleotide sequence ID" value="NZ_BAABHR010000020.1"/>
</dbReference>
<proteinExistence type="predicted"/>
<keyword evidence="2" id="KW-1185">Reference proteome</keyword>
<dbReference type="AlphaFoldDB" id="A0A4R6USF9"/>
<name>A0A4R6USF9_9PSEU</name>
<reference evidence="1 2" key="1">
    <citation type="submission" date="2019-03" db="EMBL/GenBank/DDBJ databases">
        <title>Genomic Encyclopedia of Type Strains, Phase IV (KMG-IV): sequencing the most valuable type-strain genomes for metagenomic binning, comparative biology and taxonomic classification.</title>
        <authorList>
            <person name="Goeker M."/>
        </authorList>
    </citation>
    <scope>NUCLEOTIDE SEQUENCE [LARGE SCALE GENOMIC DNA]</scope>
    <source>
        <strain evidence="1 2">DSM 45775</strain>
    </source>
</reference>
<sequence length="80" mass="8285">MTTLISAAEAAEPAEEVVVPVPGTVDAATLSCRLHAVMADPTTHTVVVEAGERADDPDLARVLACARDTAASRGLEFVVR</sequence>
<dbReference type="EMBL" id="SNYO01000010">
    <property type="protein sequence ID" value="TDQ50160.1"/>
    <property type="molecule type" value="Genomic_DNA"/>
</dbReference>
<comment type="caution">
    <text evidence="1">The sequence shown here is derived from an EMBL/GenBank/DDBJ whole genome shotgun (WGS) entry which is preliminary data.</text>
</comment>
<protein>
    <submittedName>
        <fullName evidence="1">Uncharacterized protein</fullName>
    </submittedName>
</protein>
<gene>
    <name evidence="1" type="ORF">EV188_110157</name>
</gene>
<accession>A0A4R6USF9</accession>